<evidence type="ECO:0000313" key="2">
    <source>
        <dbReference type="EnsemblPlants" id="OB03G25890.1"/>
    </source>
</evidence>
<feature type="transmembrane region" description="Helical" evidence="1">
    <location>
        <begin position="12"/>
        <end position="34"/>
    </location>
</feature>
<keyword evidence="1" id="KW-0472">Membrane</keyword>
<reference evidence="2" key="2">
    <citation type="submission" date="2013-04" db="UniProtKB">
        <authorList>
            <consortium name="EnsemblPlants"/>
        </authorList>
    </citation>
    <scope>IDENTIFICATION</scope>
</reference>
<proteinExistence type="predicted"/>
<reference evidence="2" key="1">
    <citation type="journal article" date="2013" name="Nat. Commun.">
        <title>Whole-genome sequencing of Oryza brachyantha reveals mechanisms underlying Oryza genome evolution.</title>
        <authorList>
            <person name="Chen J."/>
            <person name="Huang Q."/>
            <person name="Gao D."/>
            <person name="Wang J."/>
            <person name="Lang Y."/>
            <person name="Liu T."/>
            <person name="Li B."/>
            <person name="Bai Z."/>
            <person name="Luis Goicoechea J."/>
            <person name="Liang C."/>
            <person name="Chen C."/>
            <person name="Zhang W."/>
            <person name="Sun S."/>
            <person name="Liao Y."/>
            <person name="Zhang X."/>
            <person name="Yang L."/>
            <person name="Song C."/>
            <person name="Wang M."/>
            <person name="Shi J."/>
            <person name="Liu G."/>
            <person name="Liu J."/>
            <person name="Zhou H."/>
            <person name="Zhou W."/>
            <person name="Yu Q."/>
            <person name="An N."/>
            <person name="Chen Y."/>
            <person name="Cai Q."/>
            <person name="Wang B."/>
            <person name="Liu B."/>
            <person name="Min J."/>
            <person name="Huang Y."/>
            <person name="Wu H."/>
            <person name="Li Z."/>
            <person name="Zhang Y."/>
            <person name="Yin Y."/>
            <person name="Song W."/>
            <person name="Jiang J."/>
            <person name="Jackson S.A."/>
            <person name="Wing R.A."/>
            <person name="Wang J."/>
            <person name="Chen M."/>
        </authorList>
    </citation>
    <scope>NUCLEOTIDE SEQUENCE [LARGE SCALE GENOMIC DNA]</scope>
    <source>
        <strain evidence="2">cv. IRGC 101232</strain>
    </source>
</reference>
<dbReference type="Gramene" id="OB03G25890.1">
    <property type="protein sequence ID" value="OB03G25890.1"/>
    <property type="gene ID" value="OB03G25890"/>
</dbReference>
<dbReference type="EnsemblPlants" id="OB03G25890.1">
    <property type="protein sequence ID" value="OB03G25890.1"/>
    <property type="gene ID" value="OB03G25890"/>
</dbReference>
<evidence type="ECO:0000313" key="3">
    <source>
        <dbReference type="Proteomes" id="UP000006038"/>
    </source>
</evidence>
<keyword evidence="1" id="KW-0812">Transmembrane</keyword>
<accession>J3LNG3</accession>
<protein>
    <submittedName>
        <fullName evidence="2">Uncharacterized protein</fullName>
    </submittedName>
</protein>
<keyword evidence="1" id="KW-1133">Transmembrane helix</keyword>
<dbReference type="HOGENOM" id="CLU_2363081_0_0_1"/>
<dbReference type="AlphaFoldDB" id="J3LNG3"/>
<organism evidence="2">
    <name type="scientific">Oryza brachyantha</name>
    <name type="common">malo sina</name>
    <dbReference type="NCBI Taxonomy" id="4533"/>
    <lineage>
        <taxon>Eukaryota</taxon>
        <taxon>Viridiplantae</taxon>
        <taxon>Streptophyta</taxon>
        <taxon>Embryophyta</taxon>
        <taxon>Tracheophyta</taxon>
        <taxon>Spermatophyta</taxon>
        <taxon>Magnoliopsida</taxon>
        <taxon>Liliopsida</taxon>
        <taxon>Poales</taxon>
        <taxon>Poaceae</taxon>
        <taxon>BOP clade</taxon>
        <taxon>Oryzoideae</taxon>
        <taxon>Oryzeae</taxon>
        <taxon>Oryzinae</taxon>
        <taxon>Oryza</taxon>
    </lineage>
</organism>
<dbReference type="Proteomes" id="UP000006038">
    <property type="component" value="Chromosome 3"/>
</dbReference>
<name>J3LNG3_ORYBR</name>
<keyword evidence="3" id="KW-1185">Reference proteome</keyword>
<evidence type="ECO:0000256" key="1">
    <source>
        <dbReference type="SAM" id="Phobius"/>
    </source>
</evidence>
<sequence>MEEVAMVVVKVLVSLCCVGACCLAAYLYCVVWVAPRRVLAEFRRQGIGGPRPSFPYGNLADMRRRHRARLPPRRAALLREMEKRLRYVRTCSALIM</sequence>